<keyword evidence="7" id="KW-1185">Reference proteome</keyword>
<feature type="compositionally biased region" description="Low complexity" evidence="3">
    <location>
        <begin position="404"/>
        <end position="526"/>
    </location>
</feature>
<dbReference type="Pfam" id="PF00704">
    <property type="entry name" value="Glyco_hydro_18"/>
    <property type="match status" value="1"/>
</dbReference>
<comment type="similarity">
    <text evidence="1">Belongs to the glycosyl hydrolase 18 family. Chitinase class II subfamily.</text>
</comment>
<feature type="chain" id="PRO_5028885039" evidence="4">
    <location>
        <begin position="22"/>
        <end position="582"/>
    </location>
</feature>
<dbReference type="InterPro" id="IPR001223">
    <property type="entry name" value="Glyco_hydro18_cat"/>
</dbReference>
<feature type="domain" description="Chitin-binding type-2" evidence="5">
    <location>
        <begin position="527"/>
        <end position="582"/>
    </location>
</feature>
<dbReference type="GO" id="GO:0005576">
    <property type="term" value="C:extracellular region"/>
    <property type="evidence" value="ECO:0007669"/>
    <property type="project" value="InterPro"/>
</dbReference>
<dbReference type="GO" id="GO:0005975">
    <property type="term" value="P:carbohydrate metabolic process"/>
    <property type="evidence" value="ECO:0007669"/>
    <property type="project" value="InterPro"/>
</dbReference>
<evidence type="ECO:0000256" key="4">
    <source>
        <dbReference type="SAM" id="SignalP"/>
    </source>
</evidence>
<dbReference type="PROSITE" id="PS50940">
    <property type="entry name" value="CHIT_BIND_II"/>
    <property type="match status" value="1"/>
</dbReference>
<evidence type="ECO:0000259" key="6">
    <source>
        <dbReference type="PROSITE" id="PS51910"/>
    </source>
</evidence>
<evidence type="ECO:0000256" key="3">
    <source>
        <dbReference type="SAM" id="MobiDB-lite"/>
    </source>
</evidence>
<dbReference type="Gene3D" id="3.10.50.10">
    <property type="match status" value="1"/>
</dbReference>
<dbReference type="SUPFAM" id="SSF54556">
    <property type="entry name" value="Chitinase insertion domain"/>
    <property type="match status" value="1"/>
</dbReference>
<dbReference type="WBParaSite" id="Pan_g11186.t1">
    <property type="protein sequence ID" value="Pan_g11186.t1"/>
    <property type="gene ID" value="Pan_g11186"/>
</dbReference>
<dbReference type="InterPro" id="IPR002557">
    <property type="entry name" value="Chitin-bd_dom"/>
</dbReference>
<evidence type="ECO:0000256" key="1">
    <source>
        <dbReference type="ARBA" id="ARBA00009121"/>
    </source>
</evidence>
<name>A0A7E4UPC0_PANRE</name>
<keyword evidence="2" id="KW-0147">Chitin-binding</keyword>
<dbReference type="Gene3D" id="2.170.140.10">
    <property type="entry name" value="Chitin binding domain"/>
    <property type="match status" value="1"/>
</dbReference>
<reference evidence="7" key="1">
    <citation type="journal article" date="2013" name="Genetics">
        <title>The draft genome and transcriptome of Panagrellus redivivus are shaped by the harsh demands of a free-living lifestyle.</title>
        <authorList>
            <person name="Srinivasan J."/>
            <person name="Dillman A.R."/>
            <person name="Macchietto M.G."/>
            <person name="Heikkinen L."/>
            <person name="Lakso M."/>
            <person name="Fracchia K.M."/>
            <person name="Antoshechkin I."/>
            <person name="Mortazavi A."/>
            <person name="Wong G."/>
            <person name="Sternberg P.W."/>
        </authorList>
    </citation>
    <scope>NUCLEOTIDE SEQUENCE [LARGE SCALE GENOMIC DNA]</scope>
    <source>
        <strain evidence="7">MT8872</strain>
    </source>
</reference>
<dbReference type="Pfam" id="PF01607">
    <property type="entry name" value="CBM_14"/>
    <property type="match status" value="1"/>
</dbReference>
<dbReference type="GO" id="GO:0008061">
    <property type="term" value="F:chitin binding"/>
    <property type="evidence" value="ECO:0007669"/>
    <property type="project" value="UniProtKB-KW"/>
</dbReference>
<dbReference type="InterPro" id="IPR017853">
    <property type="entry name" value="GH"/>
</dbReference>
<evidence type="ECO:0000259" key="5">
    <source>
        <dbReference type="PROSITE" id="PS50940"/>
    </source>
</evidence>
<dbReference type="InterPro" id="IPR036508">
    <property type="entry name" value="Chitin-bd_dom_sf"/>
</dbReference>
<protein>
    <submittedName>
        <fullName evidence="8">Glyco_18 domain-containing protein</fullName>
    </submittedName>
</protein>
<sequence>MATMFSLKVAVLATCLGFAASESYRLPCYFTVASYNSNSTFNPEKYEPGLCTHIFYAYAQVVNDEIQAFDIQDLVTSDGYNGYYYRINELKYIQPGLKTVISVGGNTTPREVWQKTLSTDENRATFAVSAVDFLLKHNFDGIEIWYVPEAFEMDNFVSLIKLLKRTFDESGKLVTVAVPQFPDDDGYDVETLAEYVDFVNVMTYDFIKPTAKWIGYPTPLYSPQYEVTGPVSYPPVVRNSVDDSLQAWAKAGMPKKQINMMVVGYGMGWVLENPDWIMAGAPATAVEPFGVIDKAGCCTYYEICGLVEQNDTVNYWKDVASVPYFVNEGRWFTYENVASLALKMFYIRTEGFGGATFWGLHLDDFDGICPKSQKPFPLLLAAGDALGLHSAATNNEPTLPTFDGTTTGVTEKSSTTTEAPTDGTTTNEATTEAVTETTTETSPVTDEPATTTSEPSEATTPEGSPVTAEPSTTTSETTTEATTEASPATDEPVTTTLEPLEPTTPEDTQTTTDSSETTTELPTTPFTFTCPTPVGYFSDPESCQWFYQCSHNIAYHLECPNGTLWDQPILTCNHADQVYCAL</sequence>
<dbReference type="AlphaFoldDB" id="A0A7E4UPC0"/>
<dbReference type="SMART" id="SM00636">
    <property type="entry name" value="Glyco_18"/>
    <property type="match status" value="1"/>
</dbReference>
<reference evidence="8" key="2">
    <citation type="submission" date="2020-10" db="UniProtKB">
        <authorList>
            <consortium name="WormBaseParasite"/>
        </authorList>
    </citation>
    <scope>IDENTIFICATION</scope>
</reference>
<dbReference type="InterPro" id="IPR011583">
    <property type="entry name" value="Chitinase_II/V-like_cat"/>
</dbReference>
<dbReference type="SUPFAM" id="SSF51445">
    <property type="entry name" value="(Trans)glycosidases"/>
    <property type="match status" value="1"/>
</dbReference>
<dbReference type="GO" id="GO:0006032">
    <property type="term" value="P:chitin catabolic process"/>
    <property type="evidence" value="ECO:0007669"/>
    <property type="project" value="TreeGrafter"/>
</dbReference>
<proteinExistence type="inferred from homology"/>
<dbReference type="InterPro" id="IPR050314">
    <property type="entry name" value="Glycosyl_Hydrlase_18"/>
</dbReference>
<dbReference type="PANTHER" id="PTHR11177:SF401">
    <property type="entry name" value="CHITINASE-LIKE PROTEIN C25A8.4"/>
    <property type="match status" value="1"/>
</dbReference>
<evidence type="ECO:0000313" key="8">
    <source>
        <dbReference type="WBParaSite" id="Pan_g11186.t1"/>
    </source>
</evidence>
<feature type="domain" description="GH18" evidence="6">
    <location>
        <begin position="24"/>
        <end position="389"/>
    </location>
</feature>
<feature type="signal peptide" evidence="4">
    <location>
        <begin position="1"/>
        <end position="21"/>
    </location>
</feature>
<dbReference type="Proteomes" id="UP000492821">
    <property type="component" value="Unassembled WGS sequence"/>
</dbReference>
<organism evidence="7 8">
    <name type="scientific">Panagrellus redivivus</name>
    <name type="common">Microworm</name>
    <dbReference type="NCBI Taxonomy" id="6233"/>
    <lineage>
        <taxon>Eukaryota</taxon>
        <taxon>Metazoa</taxon>
        <taxon>Ecdysozoa</taxon>
        <taxon>Nematoda</taxon>
        <taxon>Chromadorea</taxon>
        <taxon>Rhabditida</taxon>
        <taxon>Tylenchina</taxon>
        <taxon>Panagrolaimomorpha</taxon>
        <taxon>Panagrolaimoidea</taxon>
        <taxon>Panagrolaimidae</taxon>
        <taxon>Panagrellus</taxon>
    </lineage>
</organism>
<feature type="region of interest" description="Disordered" evidence="3">
    <location>
        <begin position="392"/>
        <end position="526"/>
    </location>
</feature>
<dbReference type="PANTHER" id="PTHR11177">
    <property type="entry name" value="CHITINASE"/>
    <property type="match status" value="1"/>
</dbReference>
<evidence type="ECO:0000256" key="2">
    <source>
        <dbReference type="ARBA" id="ARBA00022669"/>
    </source>
</evidence>
<dbReference type="GO" id="GO:0004568">
    <property type="term" value="F:chitinase activity"/>
    <property type="evidence" value="ECO:0007669"/>
    <property type="project" value="TreeGrafter"/>
</dbReference>
<dbReference type="InterPro" id="IPR029070">
    <property type="entry name" value="Chitinase_insertion_sf"/>
</dbReference>
<dbReference type="SMART" id="SM00494">
    <property type="entry name" value="ChtBD2"/>
    <property type="match status" value="1"/>
</dbReference>
<dbReference type="Gene3D" id="3.20.20.80">
    <property type="entry name" value="Glycosidases"/>
    <property type="match status" value="1"/>
</dbReference>
<keyword evidence="4" id="KW-0732">Signal</keyword>
<evidence type="ECO:0000313" key="7">
    <source>
        <dbReference type="Proteomes" id="UP000492821"/>
    </source>
</evidence>
<accession>A0A7E4UPC0</accession>
<dbReference type="SUPFAM" id="SSF57625">
    <property type="entry name" value="Invertebrate chitin-binding proteins"/>
    <property type="match status" value="1"/>
</dbReference>
<dbReference type="PROSITE" id="PS51910">
    <property type="entry name" value="GH18_2"/>
    <property type="match status" value="1"/>
</dbReference>